<protein>
    <recommendedName>
        <fullName evidence="2">histidine kinase</fullName>
        <ecNumber evidence="2">2.7.13.3</ecNumber>
    </recommendedName>
</protein>
<evidence type="ECO:0000256" key="1">
    <source>
        <dbReference type="ARBA" id="ARBA00000085"/>
    </source>
</evidence>
<dbReference type="InterPro" id="IPR005467">
    <property type="entry name" value="His_kinase_dom"/>
</dbReference>
<dbReference type="Gene3D" id="2.60.40.2380">
    <property type="match status" value="1"/>
</dbReference>
<evidence type="ECO:0000256" key="8">
    <source>
        <dbReference type="ARBA" id="ARBA00023012"/>
    </source>
</evidence>
<dbReference type="InterPro" id="IPR011712">
    <property type="entry name" value="Sig_transdc_His_kin_sub3_dim/P"/>
</dbReference>
<keyword evidence="9" id="KW-0812">Transmembrane</keyword>
<dbReference type="Pfam" id="PF07696">
    <property type="entry name" value="7TMR-DISMED2"/>
    <property type="match status" value="1"/>
</dbReference>
<dbReference type="SUPFAM" id="SSF55874">
    <property type="entry name" value="ATPase domain of HSP90 chaperone/DNA topoisomerase II/histidine kinase"/>
    <property type="match status" value="1"/>
</dbReference>
<feature type="domain" description="Histidine kinase" evidence="11">
    <location>
        <begin position="437"/>
        <end position="617"/>
    </location>
</feature>
<evidence type="ECO:0000256" key="10">
    <source>
        <dbReference type="SAM" id="SignalP"/>
    </source>
</evidence>
<accession>A0ABZ0IK49</accession>
<keyword evidence="10" id="KW-0732">Signal</keyword>
<feature type="transmembrane region" description="Helical" evidence="9">
    <location>
        <begin position="378"/>
        <end position="398"/>
    </location>
</feature>
<dbReference type="Pfam" id="PF07730">
    <property type="entry name" value="HisKA_3"/>
    <property type="match status" value="1"/>
</dbReference>
<feature type="transmembrane region" description="Helical" evidence="9">
    <location>
        <begin position="215"/>
        <end position="231"/>
    </location>
</feature>
<dbReference type="InterPro" id="IPR011622">
    <property type="entry name" value="7TMR_DISM_rcpt_extracell_dom2"/>
</dbReference>
<dbReference type="InterPro" id="IPR050482">
    <property type="entry name" value="Sensor_HK_TwoCompSys"/>
</dbReference>
<sequence length="622" mass="70605">MKALLKMTLLIVAMLMTAAKLASQPIDAAICKEDTFPFINSYIEIFKADTLLTVDSVLQQSGGFKPMGSEPVIFWGYDPYFYWYRFSIENKDPVSKSLIFFMGQLGIRDAELFQNHQGSLKSLGHTGYSHPFESRPYLHSHYLYPITIPANSIDTFYLRLDESHAYKTFAFALFHPRAMKKRENRFYFSFGLMIGLLLLFLIFNFYLFLNNREKIHFWYTIYITAQIFLLLKHEGLDQEFLGLDSELGYRATSMASSGAIAIVLLMHVVQLFIGSIGKNDYVFKGVSLVKWFLLAMTFVQWLVFLVEPSNGIEVFVVKTTNATTFVGLVTILIYSTYGIYKGFKPGWLILAGLGIFLFGGIERILFLTSDSYLLPPSLFEIGIVVETMVISFGLMYRYQRHESEKNKIAAQLQKQKVVQVKRIISAQEEERKRIAEDLHDDLGSNLAVIKLNLQSLESDEGQKSSLMQLLDDTSAHVRQVSHNLMPPEFANTNLKDVIAAYVQHLNEDSRVSFAFYQKGGSKYFGKDEELMIYRIVMELTSNIPRHAEASEATIQLFYHDESFEMVVEDNGKGFSDGAGNGIGLKSIQSRVQYLQGELAIDSNKAGTTVIVSIPLKSKQNDS</sequence>
<evidence type="ECO:0000259" key="11">
    <source>
        <dbReference type="PROSITE" id="PS50109"/>
    </source>
</evidence>
<dbReference type="InterPro" id="IPR003594">
    <property type="entry name" value="HATPase_dom"/>
</dbReference>
<name>A0ABZ0IK49_9BACT</name>
<keyword evidence="9" id="KW-0472">Membrane</keyword>
<dbReference type="PANTHER" id="PTHR24421">
    <property type="entry name" value="NITRATE/NITRITE SENSOR PROTEIN NARX-RELATED"/>
    <property type="match status" value="1"/>
</dbReference>
<dbReference type="CDD" id="cd16917">
    <property type="entry name" value="HATPase_UhpB-NarQ-NarX-like"/>
    <property type="match status" value="1"/>
</dbReference>
<dbReference type="RefSeq" id="WP_317487501.1">
    <property type="nucleotide sequence ID" value="NZ_CP136051.1"/>
</dbReference>
<dbReference type="Pfam" id="PF02518">
    <property type="entry name" value="HATPase_c"/>
    <property type="match status" value="1"/>
</dbReference>
<keyword evidence="4" id="KW-0808">Transferase</keyword>
<feature type="transmembrane region" description="Helical" evidence="9">
    <location>
        <begin position="322"/>
        <end position="340"/>
    </location>
</feature>
<reference evidence="12 13" key="1">
    <citation type="journal article" date="2023" name="Microbiol. Resour. Announc.">
        <title>Complete Genome Sequence of Imperialibacter roseus strain P4T.</title>
        <authorList>
            <person name="Tizabi D.R."/>
            <person name="Bachvaroff T."/>
            <person name="Hill R.T."/>
        </authorList>
    </citation>
    <scope>NUCLEOTIDE SEQUENCE [LARGE SCALE GENOMIC DNA]</scope>
    <source>
        <strain evidence="12 13">P4T</strain>
    </source>
</reference>
<gene>
    <name evidence="12" type="ORF">RT717_16590</name>
</gene>
<comment type="catalytic activity">
    <reaction evidence="1">
        <text>ATP + protein L-histidine = ADP + protein N-phospho-L-histidine.</text>
        <dbReference type="EC" id="2.7.13.3"/>
    </reaction>
</comment>
<evidence type="ECO:0000256" key="6">
    <source>
        <dbReference type="ARBA" id="ARBA00022777"/>
    </source>
</evidence>
<feature type="chain" id="PRO_5046920688" description="histidine kinase" evidence="10">
    <location>
        <begin position="29"/>
        <end position="622"/>
    </location>
</feature>
<keyword evidence="8" id="KW-0902">Two-component regulatory system</keyword>
<dbReference type="EC" id="2.7.13.3" evidence="2"/>
<dbReference type="SMART" id="SM00387">
    <property type="entry name" value="HATPase_c"/>
    <property type="match status" value="1"/>
</dbReference>
<feature type="transmembrane region" description="Helical" evidence="9">
    <location>
        <begin position="347"/>
        <end position="366"/>
    </location>
</feature>
<keyword evidence="3" id="KW-0597">Phosphoprotein</keyword>
<dbReference type="Proteomes" id="UP001302349">
    <property type="component" value="Chromosome"/>
</dbReference>
<dbReference type="Gene3D" id="1.20.5.1930">
    <property type="match status" value="1"/>
</dbReference>
<dbReference type="Pfam" id="PF07695">
    <property type="entry name" value="7TMR-DISM_7TM"/>
    <property type="match status" value="1"/>
</dbReference>
<dbReference type="Gene3D" id="3.30.565.10">
    <property type="entry name" value="Histidine kinase-like ATPase, C-terminal domain"/>
    <property type="match status" value="1"/>
</dbReference>
<keyword evidence="6" id="KW-0418">Kinase</keyword>
<keyword evidence="13" id="KW-1185">Reference proteome</keyword>
<feature type="transmembrane region" description="Helical" evidence="9">
    <location>
        <begin position="281"/>
        <end position="302"/>
    </location>
</feature>
<dbReference type="InterPro" id="IPR036890">
    <property type="entry name" value="HATPase_C_sf"/>
</dbReference>
<keyword evidence="9" id="KW-1133">Transmembrane helix</keyword>
<organism evidence="12 13">
    <name type="scientific">Imperialibacter roseus</name>
    <dbReference type="NCBI Taxonomy" id="1324217"/>
    <lineage>
        <taxon>Bacteria</taxon>
        <taxon>Pseudomonadati</taxon>
        <taxon>Bacteroidota</taxon>
        <taxon>Cytophagia</taxon>
        <taxon>Cytophagales</taxon>
        <taxon>Flammeovirgaceae</taxon>
        <taxon>Imperialibacter</taxon>
    </lineage>
</organism>
<evidence type="ECO:0000256" key="2">
    <source>
        <dbReference type="ARBA" id="ARBA00012438"/>
    </source>
</evidence>
<feature type="transmembrane region" description="Helical" evidence="9">
    <location>
        <begin position="251"/>
        <end position="269"/>
    </location>
</feature>
<evidence type="ECO:0000256" key="5">
    <source>
        <dbReference type="ARBA" id="ARBA00022741"/>
    </source>
</evidence>
<keyword evidence="7" id="KW-0067">ATP-binding</keyword>
<evidence type="ECO:0000313" key="13">
    <source>
        <dbReference type="Proteomes" id="UP001302349"/>
    </source>
</evidence>
<evidence type="ECO:0000256" key="7">
    <source>
        <dbReference type="ARBA" id="ARBA00022840"/>
    </source>
</evidence>
<keyword evidence="5" id="KW-0547">Nucleotide-binding</keyword>
<evidence type="ECO:0000256" key="4">
    <source>
        <dbReference type="ARBA" id="ARBA00022679"/>
    </source>
</evidence>
<feature type="transmembrane region" description="Helical" evidence="9">
    <location>
        <begin position="186"/>
        <end position="208"/>
    </location>
</feature>
<dbReference type="EMBL" id="CP136051">
    <property type="protein sequence ID" value="WOK04700.1"/>
    <property type="molecule type" value="Genomic_DNA"/>
</dbReference>
<evidence type="ECO:0000313" key="12">
    <source>
        <dbReference type="EMBL" id="WOK04700.1"/>
    </source>
</evidence>
<dbReference type="PROSITE" id="PS50109">
    <property type="entry name" value="HIS_KIN"/>
    <property type="match status" value="1"/>
</dbReference>
<dbReference type="PANTHER" id="PTHR24421:SF10">
    <property type="entry name" value="NITRATE_NITRITE SENSOR PROTEIN NARQ"/>
    <property type="match status" value="1"/>
</dbReference>
<evidence type="ECO:0000256" key="3">
    <source>
        <dbReference type="ARBA" id="ARBA00022553"/>
    </source>
</evidence>
<dbReference type="InterPro" id="IPR011623">
    <property type="entry name" value="7TMR_DISM_rcpt_extracell_dom1"/>
</dbReference>
<proteinExistence type="predicted"/>
<evidence type="ECO:0000256" key="9">
    <source>
        <dbReference type="SAM" id="Phobius"/>
    </source>
</evidence>
<feature type="signal peptide" evidence="10">
    <location>
        <begin position="1"/>
        <end position="28"/>
    </location>
</feature>